<keyword evidence="19" id="KW-1185">Reference proteome</keyword>
<dbReference type="EC" id="5.6.2.4" evidence="12"/>
<dbReference type="Gene3D" id="3.90.320.10">
    <property type="match status" value="1"/>
</dbReference>
<dbReference type="Pfam" id="PF12705">
    <property type="entry name" value="PDDEXK_1"/>
    <property type="match status" value="1"/>
</dbReference>
<dbReference type="InterPro" id="IPR000212">
    <property type="entry name" value="DNA_helicase_UvrD/REP"/>
</dbReference>
<feature type="binding site" evidence="15">
    <location>
        <begin position="23"/>
        <end position="30"/>
    </location>
    <ligand>
        <name>ATP</name>
        <dbReference type="ChEBI" id="CHEBI:30616"/>
    </ligand>
</feature>
<dbReference type="GO" id="GO:0005829">
    <property type="term" value="C:cytosol"/>
    <property type="evidence" value="ECO:0007669"/>
    <property type="project" value="TreeGrafter"/>
</dbReference>
<dbReference type="GO" id="GO:0004527">
    <property type="term" value="F:exonuclease activity"/>
    <property type="evidence" value="ECO:0007669"/>
    <property type="project" value="UniProtKB-KW"/>
</dbReference>
<evidence type="ECO:0000256" key="9">
    <source>
        <dbReference type="ARBA" id="ARBA00023204"/>
    </source>
</evidence>
<dbReference type="Proteomes" id="UP000295375">
    <property type="component" value="Unassembled WGS sequence"/>
</dbReference>
<dbReference type="PANTHER" id="PTHR11070:SF2">
    <property type="entry name" value="ATP-DEPENDENT DNA HELICASE SRS2"/>
    <property type="match status" value="1"/>
</dbReference>
<keyword evidence="2 15" id="KW-0547">Nucleotide-binding</keyword>
<dbReference type="InterPro" id="IPR011604">
    <property type="entry name" value="PDDEXK-like_dom_sf"/>
</dbReference>
<evidence type="ECO:0000256" key="4">
    <source>
        <dbReference type="ARBA" id="ARBA00022801"/>
    </source>
</evidence>
<dbReference type="PROSITE" id="PS51198">
    <property type="entry name" value="UVRD_HELICASE_ATP_BIND"/>
    <property type="match status" value="1"/>
</dbReference>
<keyword evidence="8" id="KW-0238">DNA-binding</keyword>
<keyword evidence="5 15" id="KW-0347">Helicase</keyword>
<evidence type="ECO:0000256" key="13">
    <source>
        <dbReference type="ARBA" id="ARBA00034923"/>
    </source>
</evidence>
<sequence length="1110" mass="126176">MKLIDQKAREQALDIRQSFIVQAPAGSGKTELLSNRLLSLLSVVESPEEVLAITFTRKAAAEMRLRVLQRLTQADAIARGDMAMPEDPHQRDSMERALKVLQRDKVQQWQLLAQPGRLRIQTFDSLCSYLVRQIPYLSGMGGALAIQEDASALYREAAQRTLASLEEEHFAERLAAFLLHLDNDGYKAHKLLSEMLARRDQWLPMIGLLHQADADAEWHSRWQQFLSEQLRPVAKLFDRDLQQQLMPLAEYALQELGKMDKAELLVPLQHWQQPLRADARDLALWQTLANWLLTTAGSWRKRLDKNCGFPTGDGEAKRQKQQMSELLEQLAEYDASILADCLLLPSLTQLESQREFVFHLIDVLQLAYAQLQLLFREKAQVDFIEMAAAASQALGEPEAPTDLALALDYRVQHLLVDECQDTSRQQIQLLEKLTAGWQHDDGRTAFLVGDPMQSIYRFRKAEVGEFLRLQSDGLGEVALDTLTLQSNFRSQAALVQWVNALGPDLLANRDDGLRGAVRFASAEAIKPALADAAVQCHGFVNSKEYPKHEAQTVVRLIQQALTDGDQSIAVLGRSRQHLFAIASALRSHGLPFEAVEMEALREHPLIEDLRQLSRALIHPSDRLAWLCVLRAPWCGLTLTDLHALCADVPQRTLRSLINDDVRLHTLSQDGQQRLLRLRAVLQQAETFRGRLRLRARVQHCWMQWQGPELAADAESLIVAEQFFAMLDQIDEQHDDVLAEIDRQLDKLYAQPVGGAAIKLMTMHKSKGLEFDCVILPRLGAKTRADDTPLLRWEMVPIAQGHCLLVGAIQGARDEHAGATDWLKKLEQQRALHESRRLLYVALTRAKKRVHLLGAFSHSKNGFTAASGSLLQALMPHCFQEFTGALQIPEEQPEAITVISDRPMQRLARIEQRSVAISAIDSEALQLQQEDETLGSELSRAIGIVTHGWLEQWSRVGSTDNKPEPALLRKQLRWQQISETDLAMAVERVQTALHHALQDETGRWLLRQQGRQEWALTSEEGELLSRHVIDRSFVADGERWIVDYKTLHSDEDLEAMLNKRVREYQLQLERYASVLRRHETLPLRLALYFPLQQRCYAWRPGQTPERWQVNR</sequence>
<evidence type="ECO:0000256" key="10">
    <source>
        <dbReference type="ARBA" id="ARBA00023235"/>
    </source>
</evidence>
<reference evidence="18 19" key="1">
    <citation type="submission" date="2019-03" db="EMBL/GenBank/DDBJ databases">
        <title>Genomic Encyclopedia of Type Strains, Phase IV (KMG-IV): sequencing the most valuable type-strain genomes for metagenomic binning, comparative biology and taxonomic classification.</title>
        <authorList>
            <person name="Goeker M."/>
        </authorList>
    </citation>
    <scope>NUCLEOTIDE SEQUENCE [LARGE SCALE GENOMIC DNA]</scope>
    <source>
        <strain evidence="18 19">DSM 103792</strain>
    </source>
</reference>
<evidence type="ECO:0000256" key="15">
    <source>
        <dbReference type="PROSITE-ProRule" id="PRU00560"/>
    </source>
</evidence>
<comment type="catalytic activity">
    <reaction evidence="14">
        <text>ATP + H2O = ADP + phosphate + H(+)</text>
        <dbReference type="Rhea" id="RHEA:13065"/>
        <dbReference type="ChEBI" id="CHEBI:15377"/>
        <dbReference type="ChEBI" id="CHEBI:15378"/>
        <dbReference type="ChEBI" id="CHEBI:30616"/>
        <dbReference type="ChEBI" id="CHEBI:43474"/>
        <dbReference type="ChEBI" id="CHEBI:456216"/>
        <dbReference type="EC" id="5.6.2.4"/>
    </reaction>
</comment>
<dbReference type="Gene3D" id="3.40.50.300">
    <property type="entry name" value="P-loop containing nucleotide triphosphate hydrolases"/>
    <property type="match status" value="3"/>
</dbReference>
<comment type="catalytic activity">
    <reaction evidence="11">
        <text>Couples ATP hydrolysis with the unwinding of duplex DNA by translocating in the 3'-5' direction.</text>
        <dbReference type="EC" id="5.6.2.4"/>
    </reaction>
</comment>
<evidence type="ECO:0000256" key="2">
    <source>
        <dbReference type="ARBA" id="ARBA00022741"/>
    </source>
</evidence>
<dbReference type="GO" id="GO:0033202">
    <property type="term" value="C:DNA helicase complex"/>
    <property type="evidence" value="ECO:0007669"/>
    <property type="project" value="TreeGrafter"/>
</dbReference>
<evidence type="ECO:0000256" key="6">
    <source>
        <dbReference type="ARBA" id="ARBA00022839"/>
    </source>
</evidence>
<keyword evidence="4 15" id="KW-0378">Hydrolase</keyword>
<evidence type="ECO:0000256" key="14">
    <source>
        <dbReference type="ARBA" id="ARBA00048988"/>
    </source>
</evidence>
<dbReference type="GO" id="GO:0043138">
    <property type="term" value="F:3'-5' DNA helicase activity"/>
    <property type="evidence" value="ECO:0007669"/>
    <property type="project" value="UniProtKB-EC"/>
</dbReference>
<dbReference type="InterPro" id="IPR027417">
    <property type="entry name" value="P-loop_NTPase"/>
</dbReference>
<dbReference type="RefSeq" id="WP_133589054.1">
    <property type="nucleotide sequence ID" value="NZ_CP037953.1"/>
</dbReference>
<dbReference type="OrthoDB" id="9810135at2"/>
<feature type="domain" description="UvrD-like helicase ATP-binding" evidence="16">
    <location>
        <begin position="2"/>
        <end position="491"/>
    </location>
</feature>
<dbReference type="PROSITE" id="PS51217">
    <property type="entry name" value="UVRD_HELICASE_CTER"/>
    <property type="match status" value="1"/>
</dbReference>
<feature type="domain" description="UvrD-like helicase C-terminal" evidence="17">
    <location>
        <begin position="492"/>
        <end position="767"/>
    </location>
</feature>
<evidence type="ECO:0000256" key="7">
    <source>
        <dbReference type="ARBA" id="ARBA00022840"/>
    </source>
</evidence>
<evidence type="ECO:0000313" key="18">
    <source>
        <dbReference type="EMBL" id="TDQ49449.1"/>
    </source>
</evidence>
<evidence type="ECO:0000256" key="8">
    <source>
        <dbReference type="ARBA" id="ARBA00023125"/>
    </source>
</evidence>
<proteinExistence type="predicted"/>
<evidence type="ECO:0000313" key="19">
    <source>
        <dbReference type="Proteomes" id="UP000295375"/>
    </source>
</evidence>
<dbReference type="EMBL" id="SNYM01000004">
    <property type="protein sequence ID" value="TDQ49449.1"/>
    <property type="molecule type" value="Genomic_DNA"/>
</dbReference>
<dbReference type="SUPFAM" id="SSF52980">
    <property type="entry name" value="Restriction endonuclease-like"/>
    <property type="match status" value="1"/>
</dbReference>
<evidence type="ECO:0000256" key="3">
    <source>
        <dbReference type="ARBA" id="ARBA00022763"/>
    </source>
</evidence>
<accession>A0A4R6UU86</accession>
<keyword evidence="7 15" id="KW-0067">ATP-binding</keyword>
<dbReference type="PANTHER" id="PTHR11070">
    <property type="entry name" value="UVRD / RECB / PCRA DNA HELICASE FAMILY MEMBER"/>
    <property type="match status" value="1"/>
</dbReference>
<name>A0A4R6UU86_9GAMM</name>
<dbReference type="InterPro" id="IPR014016">
    <property type="entry name" value="UvrD-like_ATP-bd"/>
</dbReference>
<protein>
    <recommendedName>
        <fullName evidence="12">DNA 3'-5' helicase</fullName>
        <ecNumber evidence="12">5.6.2.4</ecNumber>
    </recommendedName>
    <alternativeName>
        <fullName evidence="13">DNA 3'-5' helicase II</fullName>
    </alternativeName>
</protein>
<dbReference type="Pfam" id="PF13361">
    <property type="entry name" value="UvrD_C"/>
    <property type="match status" value="1"/>
</dbReference>
<evidence type="ECO:0000256" key="5">
    <source>
        <dbReference type="ARBA" id="ARBA00022806"/>
    </source>
</evidence>
<evidence type="ECO:0000256" key="12">
    <source>
        <dbReference type="ARBA" id="ARBA00034808"/>
    </source>
</evidence>
<evidence type="ECO:0000256" key="11">
    <source>
        <dbReference type="ARBA" id="ARBA00034617"/>
    </source>
</evidence>
<dbReference type="InterPro" id="IPR014017">
    <property type="entry name" value="DNA_helicase_UvrD-like_C"/>
</dbReference>
<organism evidence="18 19">
    <name type="scientific">Permianibacter aggregans</name>
    <dbReference type="NCBI Taxonomy" id="1510150"/>
    <lineage>
        <taxon>Bacteria</taxon>
        <taxon>Pseudomonadati</taxon>
        <taxon>Pseudomonadota</taxon>
        <taxon>Gammaproteobacteria</taxon>
        <taxon>Pseudomonadales</taxon>
        <taxon>Pseudomonadaceae</taxon>
        <taxon>Permianibacter</taxon>
    </lineage>
</organism>
<evidence type="ECO:0000259" key="16">
    <source>
        <dbReference type="PROSITE" id="PS51198"/>
    </source>
</evidence>
<evidence type="ECO:0000256" key="1">
    <source>
        <dbReference type="ARBA" id="ARBA00022722"/>
    </source>
</evidence>
<keyword evidence="10" id="KW-0413">Isomerase</keyword>
<comment type="caution">
    <text evidence="18">The sequence shown here is derived from an EMBL/GenBank/DDBJ whole genome shotgun (WGS) entry which is preliminary data.</text>
</comment>
<keyword evidence="1" id="KW-0540">Nuclease</keyword>
<dbReference type="AlphaFoldDB" id="A0A4R6UU86"/>
<dbReference type="SUPFAM" id="SSF52540">
    <property type="entry name" value="P-loop containing nucleoside triphosphate hydrolases"/>
    <property type="match status" value="1"/>
</dbReference>
<dbReference type="InterPro" id="IPR038726">
    <property type="entry name" value="PDDEXK_AddAB-type"/>
</dbReference>
<keyword evidence="3" id="KW-0227">DNA damage</keyword>
<dbReference type="Pfam" id="PF00580">
    <property type="entry name" value="UvrD-helicase"/>
    <property type="match status" value="1"/>
</dbReference>
<evidence type="ECO:0000259" key="17">
    <source>
        <dbReference type="PROSITE" id="PS51217"/>
    </source>
</evidence>
<dbReference type="GO" id="GO:0000725">
    <property type="term" value="P:recombinational repair"/>
    <property type="evidence" value="ECO:0007669"/>
    <property type="project" value="TreeGrafter"/>
</dbReference>
<keyword evidence="9" id="KW-0234">DNA repair</keyword>
<gene>
    <name evidence="18" type="ORF">EV696_104154</name>
</gene>
<keyword evidence="6 18" id="KW-0269">Exonuclease</keyword>
<dbReference type="GO" id="GO:0003677">
    <property type="term" value="F:DNA binding"/>
    <property type="evidence" value="ECO:0007669"/>
    <property type="project" value="UniProtKB-KW"/>
</dbReference>
<dbReference type="Gene3D" id="1.10.486.10">
    <property type="entry name" value="PCRA, domain 4"/>
    <property type="match status" value="1"/>
</dbReference>
<dbReference type="InterPro" id="IPR011335">
    <property type="entry name" value="Restrct_endonuc-II-like"/>
</dbReference>
<dbReference type="GO" id="GO:0005524">
    <property type="term" value="F:ATP binding"/>
    <property type="evidence" value="ECO:0007669"/>
    <property type="project" value="UniProtKB-UniRule"/>
</dbReference>